<dbReference type="Proteomes" id="UP001597641">
    <property type="component" value="Unassembled WGS sequence"/>
</dbReference>
<dbReference type="Gene3D" id="3.90.1200.10">
    <property type="match status" value="1"/>
</dbReference>
<dbReference type="InterPro" id="IPR050249">
    <property type="entry name" value="Pseudomonas-type_ThrB"/>
</dbReference>
<evidence type="ECO:0000313" key="4">
    <source>
        <dbReference type="Proteomes" id="UP001597641"/>
    </source>
</evidence>
<evidence type="ECO:0000259" key="2">
    <source>
        <dbReference type="Pfam" id="PF01636"/>
    </source>
</evidence>
<organism evidence="3 4">
    <name type="scientific">Pontibacter toksunensis</name>
    <dbReference type="NCBI Taxonomy" id="1332631"/>
    <lineage>
        <taxon>Bacteria</taxon>
        <taxon>Pseudomonadati</taxon>
        <taxon>Bacteroidota</taxon>
        <taxon>Cytophagia</taxon>
        <taxon>Cytophagales</taxon>
        <taxon>Hymenobacteraceae</taxon>
        <taxon>Pontibacter</taxon>
    </lineage>
</organism>
<reference evidence="4" key="1">
    <citation type="journal article" date="2019" name="Int. J. Syst. Evol. Microbiol.">
        <title>The Global Catalogue of Microorganisms (GCM) 10K type strain sequencing project: providing services to taxonomists for standard genome sequencing and annotation.</title>
        <authorList>
            <consortium name="The Broad Institute Genomics Platform"/>
            <consortium name="The Broad Institute Genome Sequencing Center for Infectious Disease"/>
            <person name="Wu L."/>
            <person name="Ma J."/>
        </authorList>
    </citation>
    <scope>NUCLEOTIDE SEQUENCE [LARGE SCALE GENOMIC DNA]</scope>
    <source>
        <strain evidence="4">KCTC 23984</strain>
    </source>
</reference>
<feature type="domain" description="Aminoglycoside phosphotransferase" evidence="2">
    <location>
        <begin position="28"/>
        <end position="263"/>
    </location>
</feature>
<dbReference type="PANTHER" id="PTHR21064">
    <property type="entry name" value="AMINOGLYCOSIDE PHOSPHOTRANSFERASE DOMAIN-CONTAINING PROTEIN-RELATED"/>
    <property type="match status" value="1"/>
</dbReference>
<gene>
    <name evidence="3" type="ORF">ACFS7Z_07135</name>
</gene>
<proteinExistence type="predicted"/>
<dbReference type="Pfam" id="PF01636">
    <property type="entry name" value="APH"/>
    <property type="match status" value="1"/>
</dbReference>
<dbReference type="InterPro" id="IPR002575">
    <property type="entry name" value="Aminoglycoside_PTrfase"/>
</dbReference>
<dbReference type="SUPFAM" id="SSF56112">
    <property type="entry name" value="Protein kinase-like (PK-like)"/>
    <property type="match status" value="1"/>
</dbReference>
<dbReference type="EMBL" id="JBHUOX010000004">
    <property type="protein sequence ID" value="MFD3000128.1"/>
    <property type="molecule type" value="Genomic_DNA"/>
</dbReference>
<dbReference type="PANTHER" id="PTHR21064:SF5">
    <property type="entry name" value="SLR1880 PROTEIN"/>
    <property type="match status" value="1"/>
</dbReference>
<evidence type="ECO:0000256" key="1">
    <source>
        <dbReference type="SAM" id="Coils"/>
    </source>
</evidence>
<keyword evidence="1" id="KW-0175">Coiled coil</keyword>
<keyword evidence="4" id="KW-1185">Reference proteome</keyword>
<dbReference type="InterPro" id="IPR011009">
    <property type="entry name" value="Kinase-like_dom_sf"/>
</dbReference>
<protein>
    <submittedName>
        <fullName evidence="3">Phosphotransferase enzyme family protein</fullName>
    </submittedName>
</protein>
<comment type="caution">
    <text evidence="3">The sequence shown here is derived from an EMBL/GenBank/DDBJ whole genome shotgun (WGS) entry which is preliminary data.</text>
</comment>
<evidence type="ECO:0000313" key="3">
    <source>
        <dbReference type="EMBL" id="MFD3000128.1"/>
    </source>
</evidence>
<feature type="coiled-coil region" evidence="1">
    <location>
        <begin position="345"/>
        <end position="375"/>
    </location>
</feature>
<accession>A0ABW6BQK9</accession>
<name>A0ABW6BQK9_9BACT</name>
<sequence length="380" mass="43366">MAPGNKAAYDLPLIANQFAMQGVAAATKPHGSGYIHDTFHVENIQAAHPDYLLQRVNHQVFKNVPALMENIQLVTAHLRKKLQAIPGADPGKEVLRLIPLKDGRLYYQDTAGNYWRMYEFLPNTRSYDIVHTAQQAYEGGKAFGTFQALLADMDANLLHETIPDFHNIAYRLRLFREAIARNPLNRLKEVSKEIAFVEARAEVMASILKLGQAGELPLRITHNDTKFNNVLLNQQDEAQCVIDLDTVMPGYVAYDFGDAIRTTVNTAAEDEKELDKIQVNMNLFEAFTRGFLKETAGFLTDTEVRSLAMGCLLLPFIMGLRFLTDYIDGDTYYKISFPEHNIQRSRAQFRLVQKLEEQYEQLQRIIQDVAKTRKQEILRR</sequence>
<dbReference type="RefSeq" id="WP_377482801.1">
    <property type="nucleotide sequence ID" value="NZ_JBHUOX010000004.1"/>
</dbReference>